<evidence type="ECO:0000256" key="1">
    <source>
        <dbReference type="SAM" id="MobiDB-lite"/>
    </source>
</evidence>
<proteinExistence type="predicted"/>
<sequence length="72" mass="8019">MDDQHHQPVWPMLQGALDMTWNLICDAWDMAWKMVERPVLQTSGGARPHMTTNNANGVGLEGEILGDDVQST</sequence>
<feature type="region of interest" description="Disordered" evidence="1">
    <location>
        <begin position="43"/>
        <end position="72"/>
    </location>
</feature>
<evidence type="ECO:0000313" key="3">
    <source>
        <dbReference type="Proteomes" id="UP000799771"/>
    </source>
</evidence>
<dbReference type="Proteomes" id="UP000799771">
    <property type="component" value="Unassembled WGS sequence"/>
</dbReference>
<dbReference type="OrthoDB" id="3780508at2759"/>
<evidence type="ECO:0000313" key="2">
    <source>
        <dbReference type="EMBL" id="KAF2129227.1"/>
    </source>
</evidence>
<gene>
    <name evidence="2" type="ORF">P153DRAFT_290607</name>
</gene>
<keyword evidence="3" id="KW-1185">Reference proteome</keyword>
<feature type="compositionally biased region" description="Polar residues" evidence="1">
    <location>
        <begin position="43"/>
        <end position="56"/>
    </location>
</feature>
<accession>A0A6A6AE91</accession>
<reference evidence="2" key="1">
    <citation type="journal article" date="2020" name="Stud. Mycol.">
        <title>101 Dothideomycetes genomes: a test case for predicting lifestyles and emergence of pathogens.</title>
        <authorList>
            <person name="Haridas S."/>
            <person name="Albert R."/>
            <person name="Binder M."/>
            <person name="Bloem J."/>
            <person name="Labutti K."/>
            <person name="Salamov A."/>
            <person name="Andreopoulos B."/>
            <person name="Baker S."/>
            <person name="Barry K."/>
            <person name="Bills G."/>
            <person name="Bluhm B."/>
            <person name="Cannon C."/>
            <person name="Castanera R."/>
            <person name="Culley D."/>
            <person name="Daum C."/>
            <person name="Ezra D."/>
            <person name="Gonzalez J."/>
            <person name="Henrissat B."/>
            <person name="Kuo A."/>
            <person name="Liang C."/>
            <person name="Lipzen A."/>
            <person name="Lutzoni F."/>
            <person name="Magnuson J."/>
            <person name="Mondo S."/>
            <person name="Nolan M."/>
            <person name="Ohm R."/>
            <person name="Pangilinan J."/>
            <person name="Park H.-J."/>
            <person name="Ramirez L."/>
            <person name="Alfaro M."/>
            <person name="Sun H."/>
            <person name="Tritt A."/>
            <person name="Yoshinaga Y."/>
            <person name="Zwiers L.-H."/>
            <person name="Turgeon B."/>
            <person name="Goodwin S."/>
            <person name="Spatafora J."/>
            <person name="Crous P."/>
            <person name="Grigoriev I."/>
        </authorList>
    </citation>
    <scope>NUCLEOTIDE SEQUENCE</scope>
    <source>
        <strain evidence="2">CBS 119687</strain>
    </source>
</reference>
<name>A0A6A6AE91_9PLEO</name>
<protein>
    <submittedName>
        <fullName evidence="2">Uncharacterized protein</fullName>
    </submittedName>
</protein>
<dbReference type="AlphaFoldDB" id="A0A6A6AE91"/>
<dbReference type="EMBL" id="ML977506">
    <property type="protein sequence ID" value="KAF2129227.1"/>
    <property type="molecule type" value="Genomic_DNA"/>
</dbReference>
<organism evidence="2 3">
    <name type="scientific">Dothidotthia symphoricarpi CBS 119687</name>
    <dbReference type="NCBI Taxonomy" id="1392245"/>
    <lineage>
        <taxon>Eukaryota</taxon>
        <taxon>Fungi</taxon>
        <taxon>Dikarya</taxon>
        <taxon>Ascomycota</taxon>
        <taxon>Pezizomycotina</taxon>
        <taxon>Dothideomycetes</taxon>
        <taxon>Pleosporomycetidae</taxon>
        <taxon>Pleosporales</taxon>
        <taxon>Dothidotthiaceae</taxon>
        <taxon>Dothidotthia</taxon>
    </lineage>
</organism>
<dbReference type="GeneID" id="54404154"/>
<dbReference type="RefSeq" id="XP_033523616.1">
    <property type="nucleotide sequence ID" value="XM_033663722.1"/>
</dbReference>